<keyword evidence="1" id="KW-0963">Cytoplasm</keyword>
<dbReference type="InterPro" id="IPR011990">
    <property type="entry name" value="TPR-like_helical_dom_sf"/>
</dbReference>
<reference evidence="5" key="1">
    <citation type="submission" date="2015-09" db="EMBL/GenBank/DDBJ databases">
        <authorList>
            <consortium name="Pathogen Informatics"/>
        </authorList>
    </citation>
    <scope>NUCLEOTIDE SEQUENCE [LARGE SCALE GENOMIC DNA]</scope>
    <source>
        <strain evidence="5">Lake Konstanz</strain>
    </source>
</reference>
<feature type="region of interest" description="Disordered" evidence="2">
    <location>
        <begin position="49"/>
        <end position="68"/>
    </location>
</feature>
<dbReference type="Proteomes" id="UP000051952">
    <property type="component" value="Unassembled WGS sequence"/>
</dbReference>
<feature type="region of interest" description="Disordered" evidence="2">
    <location>
        <begin position="95"/>
        <end position="118"/>
    </location>
</feature>
<evidence type="ECO:0000256" key="1">
    <source>
        <dbReference type="ARBA" id="ARBA00022490"/>
    </source>
</evidence>
<feature type="compositionally biased region" description="Low complexity" evidence="2">
    <location>
        <begin position="1667"/>
        <end position="1680"/>
    </location>
</feature>
<dbReference type="InterPro" id="IPR025697">
    <property type="entry name" value="CLU_dom"/>
</dbReference>
<feature type="compositionally biased region" description="Low complexity" evidence="2">
    <location>
        <begin position="25"/>
        <end position="36"/>
    </location>
</feature>
<feature type="compositionally biased region" description="Gly residues" evidence="2">
    <location>
        <begin position="98"/>
        <end position="114"/>
    </location>
</feature>
<feature type="region of interest" description="Disordered" evidence="2">
    <location>
        <begin position="2213"/>
        <end position="2356"/>
    </location>
</feature>
<feature type="compositionally biased region" description="Polar residues" evidence="2">
    <location>
        <begin position="2397"/>
        <end position="2407"/>
    </location>
</feature>
<dbReference type="VEuPathDB" id="TriTrypDB:BSAL_33650"/>
<feature type="domain" description="Clu" evidence="3">
    <location>
        <begin position="146"/>
        <end position="433"/>
    </location>
</feature>
<feature type="compositionally biased region" description="Low complexity" evidence="2">
    <location>
        <begin position="2234"/>
        <end position="2254"/>
    </location>
</feature>
<dbReference type="Pfam" id="PF13236">
    <property type="entry name" value="CLU"/>
    <property type="match status" value="1"/>
</dbReference>
<dbReference type="PANTHER" id="PTHR12601">
    <property type="entry name" value="EUKARYOTIC TRANSLATION INITIATION FACTOR 3 SUBUNIT EIF-3"/>
    <property type="match status" value="1"/>
</dbReference>
<dbReference type="InterPro" id="IPR000048">
    <property type="entry name" value="IQ_motif_EF-hand-BS"/>
</dbReference>
<evidence type="ECO:0000313" key="4">
    <source>
        <dbReference type="EMBL" id="CUG91704.1"/>
    </source>
</evidence>
<dbReference type="SMART" id="SM00015">
    <property type="entry name" value="IQ"/>
    <property type="match status" value="3"/>
</dbReference>
<feature type="compositionally biased region" description="Polar residues" evidence="2">
    <location>
        <begin position="2606"/>
        <end position="2619"/>
    </location>
</feature>
<feature type="region of interest" description="Disordered" evidence="2">
    <location>
        <begin position="1667"/>
        <end position="1686"/>
    </location>
</feature>
<gene>
    <name evidence="4" type="ORF">BSAL_33650</name>
</gene>
<feature type="compositionally biased region" description="Basic and acidic residues" evidence="2">
    <location>
        <begin position="2213"/>
        <end position="2226"/>
    </location>
</feature>
<accession>A0A0S4JT23</accession>
<evidence type="ECO:0000313" key="5">
    <source>
        <dbReference type="Proteomes" id="UP000051952"/>
    </source>
</evidence>
<name>A0A0S4JT23_BODSA</name>
<dbReference type="InterPro" id="IPR027523">
    <property type="entry name" value="CLU_prot"/>
</dbReference>
<dbReference type="OrthoDB" id="271152at2759"/>
<feature type="compositionally biased region" description="Low complexity" evidence="2">
    <location>
        <begin position="2264"/>
        <end position="2283"/>
    </location>
</feature>
<feature type="region of interest" description="Disordered" evidence="2">
    <location>
        <begin position="2584"/>
        <end position="2662"/>
    </location>
</feature>
<evidence type="ECO:0000256" key="2">
    <source>
        <dbReference type="SAM" id="MobiDB-lite"/>
    </source>
</evidence>
<feature type="compositionally biased region" description="Low complexity" evidence="2">
    <location>
        <begin position="2624"/>
        <end position="2645"/>
    </location>
</feature>
<proteinExistence type="predicted"/>
<dbReference type="Pfam" id="PF00612">
    <property type="entry name" value="IQ"/>
    <property type="match status" value="1"/>
</dbReference>
<organism evidence="4 5">
    <name type="scientific">Bodo saltans</name>
    <name type="common">Flagellated protozoan</name>
    <dbReference type="NCBI Taxonomy" id="75058"/>
    <lineage>
        <taxon>Eukaryota</taxon>
        <taxon>Discoba</taxon>
        <taxon>Euglenozoa</taxon>
        <taxon>Kinetoplastea</taxon>
        <taxon>Metakinetoplastina</taxon>
        <taxon>Eubodonida</taxon>
        <taxon>Bodonidae</taxon>
        <taxon>Bodo</taxon>
    </lineage>
</organism>
<keyword evidence="5" id="KW-1185">Reference proteome</keyword>
<evidence type="ECO:0000259" key="3">
    <source>
        <dbReference type="PROSITE" id="PS51823"/>
    </source>
</evidence>
<feature type="region of interest" description="Disordered" evidence="2">
    <location>
        <begin position="331"/>
        <end position="363"/>
    </location>
</feature>
<dbReference type="PROSITE" id="PS51823">
    <property type="entry name" value="CLU"/>
    <property type="match status" value="1"/>
</dbReference>
<feature type="compositionally biased region" description="Low complexity" evidence="2">
    <location>
        <begin position="2325"/>
        <end position="2346"/>
    </location>
</feature>
<dbReference type="Gene3D" id="1.25.40.10">
    <property type="entry name" value="Tetratricopeptide repeat domain"/>
    <property type="match status" value="2"/>
</dbReference>
<sequence length="2749" mass="300282">MLEVNESQLLGVPPENSPPGAFGRSPATPSTAWPAPLRNTSRRPSIAVVEPSSTTVPHAPSGTPLRRRSMMSNSEMDPAGYISHNGLIELNRTDSTAGPGGSGAGRAGIAGVSGGSSTHLPDEQNALTSSIWDESAARAQIPAEPKMPRSYLLASGPLRHQSTSLDKMSRDWNEEFQALWEVECRPPWSVEGRRQLEKLLRDFDATAKQLTLAVLCDAEVVATRGGVPMSVRAAMSGSSRMGVEQPSSLHRKRAGIRPVAQFPGCFRQGNLLIRRWRNADIGKAVQRTFRSMFEARVPQLHFPLTATFSYMGVVVSVQALLPLADSATTTQSHATVSPRRHASIHGNSHNSTPVPPPPTTEPSMVYRGDAVADTTHTRAAHHYTVRLLEALNLTPHDCGNQWKFMGLEIVEGMDGRYYATNAVGLLPPLFPSHTSPTAHFRLEHLIQYAEPAHYMSSASLERFEEPIADLVSVLPDLVNERSDKTTMATTLLYRPTTTPTGNNKRQQRLVEMLHERYINIALLGRVLTQWLNSAAQLADIVEDAEALDGVTTCLCIEMIARTIKMIISEKASQDEAAASCMDTDYATGYLSRAVASMVRRQQQQTGTQPNSLRTVAVTATASASDNKSASFDPMGNSKFEDALLPILTEKFEISGMEEMDHIRRIFETQHVPITKRLCELLGLTMHRGVVVAIACKPHAHNFSPILSVASELKFSRWIMNEALDEDCPQEVLVSFVLPRRAAIHCRSGAYDKALSLQRKITSRRLKLGSRNFLYFDSLVDTALVAARCNEVEVADALYQRVLDGYDSNASAGAGLVAGSARWGLDGSAIHLHLSRLKVLLQINWANLKVSQSSFREAKKKYNDALDMARHLLSDAVPASMLLSCFDGLIDITAKAPAVQDALALQNQVAISVMRMRPSPRGLDTLRSLSTVLFEGKHFQAAAETLRDAMELCTAVYGPASEEMAVVSNYLSYVYYKWSVPKYGATCRELLSSCQKIMRDLRGVNSAAFLTATNNLIRLQVELGEYTRASAALHRLLRQHSSVRAVPGLSRQHPVYHALQATRELLCSAYREKAVFVLQNAWRDYQEKLLLRDLVQLSVVTIQSCGRGFMSRWRLQVVVRHSVSHPSMSAARSMAYHGSSPMAHNRSRPPGAAATSFISSPQSSFYRGASPSMSMRGASAMAGYHHRTPGSREENPFVFGFSRHLLATSAEMSKDLRDWNEEYQAMVDVVKSSLDPNATTRYEKRASSVRDAFRTAVDRYVRVIEDTPSRAPRAAGSSTAFRFDNVVITQWPGDAVTPFAQDEAMRRVIAAGFPGITAPLLETFTSASGYTYVAQALIPLPRANVEYLRQEDLRVVVLTRKGALHHTILEVLVDQITATEAPDARLGGVGGDGVSSIFTMEESLFRDDLSGNSGILGESNRVQSKGIEVIHGYDDRWYMTNALGLFPTCVWTMETFDNVPKSSAMVLPLLPAARPSIFESCRALVARGRADEALATAEEWVVASQRQHSTSNGSIVAESKRTLDTLLGSTVKAFVVGALGRAKDAHAQLRTAALSLEQRDACPMRAAELWWASGRMLASSGVDYLDSAAMFSRALQLLIKTPNHRVRTLTLLQFVESLLKAHLGNHDAGNAPLPPLEETTVPTGAILRWVSLAAQPCLAKKKALYASSSQPSTPSTQQAPPIVTTSSFSSPPPLITYEVCRRASRYYETRSMWDECIAFASEARRLCMGIYGECSVNYAQDLDRSATLHHQRGDTARDDGQRSLELLQMSVDVMKRAAPDSVELGVLHNKMGAVQLHRFALSAAAQHFRQAHSMLSMRLHHDHREMVALRKNTKQLDMKLHIRSAVRIQSYVRGWLSRHRAQEALRFSDPPAFRRVVAAKFEKRTGVLIHFETSIRLTMVDDEFVAFAEISNEERRMRERARRSGVRRAMQAKYEGLLAERSRRLCDDVIVPHEQLLRAGREWLSVTNAIPHYRAFLLEAHLLVLRQALRERQNWLHQQRRAVFENIESMRRDAIVNRAYVTWAMRLLVWHETHVRRELVADALIAKQEIGEDFAEGANRLLGYTRRFQAAVSKLLELDRLVEATEQDQEPSARVIVEHEEVTARNHLWRMVEADSRQQTPLSHEDSRVSSVVVESHHPPLISPMHTTATDVTYASVGSGADGHHMKLHAATSGHSQWSHGNVPLLYVTSPLHSNGGAPSNTEVEGEPFAALRDDEPQSHRDDDPHKQHVPSLDGLAGSGSRTLRGGSGGSTTTSDHFSPLLHHGSGSVSSPTGGPVAAAPPAALHSNDSFASSLPLPHEEDKTAGAPPRVAGTASKKRPAPPSHAAGTSSRATPTGSTTTTANSTALQSVRPKLSARNLARLNKTLSSSTSSKNGVVIGDGGQPSFMICTTLPSQSPRCDTAPNSGISPLIGNLGTPPMGIGSSGSSSSVRSLAPEEAGPALTPVRKAPSGTVSAFHNVGGGNAAAQHTHSLLLTARGGHIYEESASDLMTSSLNSAAVSFNNSSRSPRHIFGVASPAGPLGNHVERDNPPILEALEANQRRTTERQELVVRNALRDFMLVSYESLLKDHLLLAHPINSADSEATPTAAAGQRQSKVKSVAVSSKPTKPTTPRRVSSGRNMHDAATPQPLPGAAAAAAPTATSTPRRGSTVKASKASKHRHKEMTALVAQESLVRAQLLMSEAGDFAQLYRHQHSTARIDSEGVEGIEASAQRDDCTCSARVTRTGPAAHVRGGGFRTTVCHCPPVLHK</sequence>
<dbReference type="EMBL" id="CYKH01001960">
    <property type="protein sequence ID" value="CUG91704.1"/>
    <property type="molecule type" value="Genomic_DNA"/>
</dbReference>
<protein>
    <recommendedName>
        <fullName evidence="3">Clu domain-containing protein</fullName>
    </recommendedName>
</protein>
<feature type="region of interest" description="Disordered" evidence="2">
    <location>
        <begin position="1"/>
        <end position="42"/>
    </location>
</feature>
<feature type="region of interest" description="Disordered" evidence="2">
    <location>
        <begin position="2397"/>
        <end position="2446"/>
    </location>
</feature>
<dbReference type="PROSITE" id="PS50096">
    <property type="entry name" value="IQ"/>
    <property type="match status" value="1"/>
</dbReference>